<sequence length="320" mass="35773">MISILIWLLFQLDTYLGNITPDETEQNFKFSNEVIVKGLSFDANENDISNYFDQKCGQVSKVKLLMNSQGRSKGIAFVSFETEEGYNKALEMNNSEFMGRYLIIEKTKSKAERLTQMHSYADQGPKIVIVDNISSKINKFDNEVIVKGLSFDADENDIGNYLNENCGSVTRVNLLKNEQGCSKGVAFVSFETEEGCNKAVELSDSEFMGRQIFIEKTKPKIERPAQLPADQDSKTIFVGNLSFVTNKETLKKFFASCGKVVNARIAEAEGKSRGFGHVEFEERSGVENALKMAGEQIDGRPIRVDVAASRGKLVGFNRIQ</sequence>
<feature type="domain" description="RRM" evidence="5">
    <location>
        <begin position="142"/>
        <end position="219"/>
    </location>
</feature>
<dbReference type="OrthoDB" id="1875751at2759"/>
<dbReference type="PANTHER" id="PTHR23236">
    <property type="entry name" value="EUKARYOTIC TRANSLATION INITIATION FACTOR 4B/4H"/>
    <property type="match status" value="1"/>
</dbReference>
<evidence type="ECO:0000313" key="6">
    <source>
        <dbReference type="EMBL" id="EAR99037.1"/>
    </source>
</evidence>
<dbReference type="eggNOG" id="KOG0118">
    <property type="taxonomic scope" value="Eukaryota"/>
</dbReference>
<dbReference type="PANTHER" id="PTHR23236:SF119">
    <property type="entry name" value="NUCLEAR RNA-BINDING PROTEIN SART-3"/>
    <property type="match status" value="1"/>
</dbReference>
<dbReference type="FunCoup" id="Q23RL1">
    <property type="interactions" value="4"/>
</dbReference>
<reference evidence="7" key="1">
    <citation type="journal article" date="2006" name="PLoS Biol.">
        <title>Macronuclear genome sequence of the ciliate Tetrahymena thermophila, a model eukaryote.</title>
        <authorList>
            <person name="Eisen J.A."/>
            <person name="Coyne R.S."/>
            <person name="Wu M."/>
            <person name="Wu D."/>
            <person name="Thiagarajan M."/>
            <person name="Wortman J.R."/>
            <person name="Badger J.H."/>
            <person name="Ren Q."/>
            <person name="Amedeo P."/>
            <person name="Jones K.M."/>
            <person name="Tallon L.J."/>
            <person name="Delcher A.L."/>
            <person name="Salzberg S.L."/>
            <person name="Silva J.C."/>
            <person name="Haas B.J."/>
            <person name="Majoros W.H."/>
            <person name="Farzad M."/>
            <person name="Carlton J.M."/>
            <person name="Smith R.K. Jr."/>
            <person name="Garg J."/>
            <person name="Pearlman R.E."/>
            <person name="Karrer K.M."/>
            <person name="Sun L."/>
            <person name="Manning G."/>
            <person name="Elde N.C."/>
            <person name="Turkewitz A.P."/>
            <person name="Asai D.J."/>
            <person name="Wilkes D.E."/>
            <person name="Wang Y."/>
            <person name="Cai H."/>
            <person name="Collins K."/>
            <person name="Stewart B.A."/>
            <person name="Lee S.R."/>
            <person name="Wilamowska K."/>
            <person name="Weinberg Z."/>
            <person name="Ruzzo W.L."/>
            <person name="Wloga D."/>
            <person name="Gaertig J."/>
            <person name="Frankel J."/>
            <person name="Tsao C.-C."/>
            <person name="Gorovsky M.A."/>
            <person name="Keeling P.J."/>
            <person name="Waller R.F."/>
            <person name="Patron N.J."/>
            <person name="Cherry J.M."/>
            <person name="Stover N.A."/>
            <person name="Krieger C.J."/>
            <person name="del Toro C."/>
            <person name="Ryder H.F."/>
            <person name="Williamson S.C."/>
            <person name="Barbeau R.A."/>
            <person name="Hamilton E.P."/>
            <person name="Orias E."/>
        </authorList>
    </citation>
    <scope>NUCLEOTIDE SEQUENCE [LARGE SCALE GENOMIC DNA]</scope>
    <source>
        <strain evidence="7">SB210</strain>
    </source>
</reference>
<dbReference type="InterPro" id="IPR000504">
    <property type="entry name" value="RRM_dom"/>
</dbReference>
<dbReference type="GO" id="GO:0003723">
    <property type="term" value="F:RNA binding"/>
    <property type="evidence" value="ECO:0007669"/>
    <property type="project" value="UniProtKB-UniRule"/>
</dbReference>
<dbReference type="STRING" id="312017.Q23RL1"/>
<dbReference type="SMART" id="SM00360">
    <property type="entry name" value="RRM"/>
    <property type="match status" value="3"/>
</dbReference>
<dbReference type="SUPFAM" id="SSF54928">
    <property type="entry name" value="RNA-binding domain, RBD"/>
    <property type="match status" value="3"/>
</dbReference>
<dbReference type="Pfam" id="PF00076">
    <property type="entry name" value="RRM_1"/>
    <property type="match status" value="3"/>
</dbReference>
<proteinExistence type="predicted"/>
<evidence type="ECO:0000313" key="7">
    <source>
        <dbReference type="Proteomes" id="UP000009168"/>
    </source>
</evidence>
<dbReference type="EMBL" id="GG662644">
    <property type="protein sequence ID" value="EAR99037.1"/>
    <property type="molecule type" value="Genomic_DNA"/>
</dbReference>
<dbReference type="AlphaFoldDB" id="Q23RL1"/>
<name>Q23RL1_TETTS</name>
<dbReference type="CDD" id="cd00590">
    <property type="entry name" value="RRM_SF"/>
    <property type="match status" value="2"/>
</dbReference>
<accession>Q23RL1</accession>
<dbReference type="InterPro" id="IPR035979">
    <property type="entry name" value="RBD_domain_sf"/>
</dbReference>
<dbReference type="InParanoid" id="Q23RL1"/>
<dbReference type="Proteomes" id="UP000009168">
    <property type="component" value="Unassembled WGS sequence"/>
</dbReference>
<dbReference type="HOGENOM" id="CLU_870124_0_0_1"/>
<evidence type="ECO:0000256" key="1">
    <source>
        <dbReference type="ARBA" id="ARBA00022737"/>
    </source>
</evidence>
<dbReference type="RefSeq" id="XP_001019282.1">
    <property type="nucleotide sequence ID" value="XM_001019282.1"/>
</dbReference>
<dbReference type="KEGG" id="tet:TTHERM_00384810"/>
<keyword evidence="7" id="KW-1185">Reference proteome</keyword>
<dbReference type="InterPro" id="IPR012677">
    <property type="entry name" value="Nucleotide-bd_a/b_plait_sf"/>
</dbReference>
<organism evidence="6 7">
    <name type="scientific">Tetrahymena thermophila (strain SB210)</name>
    <dbReference type="NCBI Taxonomy" id="312017"/>
    <lineage>
        <taxon>Eukaryota</taxon>
        <taxon>Sar</taxon>
        <taxon>Alveolata</taxon>
        <taxon>Ciliophora</taxon>
        <taxon>Intramacronucleata</taxon>
        <taxon>Oligohymenophorea</taxon>
        <taxon>Hymenostomatida</taxon>
        <taxon>Tetrahymenina</taxon>
        <taxon>Tetrahymenidae</taxon>
        <taxon>Tetrahymena</taxon>
    </lineage>
</organism>
<evidence type="ECO:0000256" key="3">
    <source>
        <dbReference type="PROSITE-ProRule" id="PRU00176"/>
    </source>
</evidence>
<dbReference type="PROSITE" id="PS50102">
    <property type="entry name" value="RRM"/>
    <property type="match status" value="3"/>
</dbReference>
<protein>
    <recommendedName>
        <fullName evidence="5">RRM domain-containing protein</fullName>
    </recommendedName>
</protein>
<dbReference type="GeneID" id="7822885"/>
<evidence type="ECO:0000256" key="4">
    <source>
        <dbReference type="SAM" id="SignalP"/>
    </source>
</evidence>
<evidence type="ECO:0000259" key="5">
    <source>
        <dbReference type="PROSITE" id="PS50102"/>
    </source>
</evidence>
<feature type="signal peptide" evidence="4">
    <location>
        <begin position="1"/>
        <end position="17"/>
    </location>
</feature>
<evidence type="ECO:0000256" key="2">
    <source>
        <dbReference type="ARBA" id="ARBA00022884"/>
    </source>
</evidence>
<keyword evidence="4" id="KW-0732">Signal</keyword>
<keyword evidence="2 3" id="KW-0694">RNA-binding</keyword>
<keyword evidence="1" id="KW-0677">Repeat</keyword>
<gene>
    <name evidence="6" type="ORF">TTHERM_00384810</name>
</gene>
<dbReference type="Gene3D" id="3.30.70.330">
    <property type="match status" value="3"/>
</dbReference>
<feature type="chain" id="PRO_5004201827" description="RRM domain-containing protein" evidence="4">
    <location>
        <begin position="18"/>
        <end position="320"/>
    </location>
</feature>
<dbReference type="OMA" id="TEKPEGC"/>
<feature type="domain" description="RRM" evidence="5">
    <location>
        <begin position="234"/>
        <end position="309"/>
    </location>
</feature>
<feature type="domain" description="RRM" evidence="5">
    <location>
        <begin position="32"/>
        <end position="109"/>
    </location>
</feature>